<protein>
    <submittedName>
        <fullName evidence="1">Uncharacterized protein</fullName>
    </submittedName>
</protein>
<evidence type="ECO:0000313" key="2">
    <source>
        <dbReference type="Proteomes" id="UP001201980"/>
    </source>
</evidence>
<dbReference type="EMBL" id="JAKWBI020000326">
    <property type="protein sequence ID" value="KAJ2896537.1"/>
    <property type="molecule type" value="Genomic_DNA"/>
</dbReference>
<reference evidence="1" key="1">
    <citation type="submission" date="2022-07" db="EMBL/GenBank/DDBJ databases">
        <title>Draft genome sequence of Zalerion maritima ATCC 34329, a (micro)plastics degrading marine fungus.</title>
        <authorList>
            <person name="Paco A."/>
            <person name="Goncalves M.F.M."/>
            <person name="Rocha-Santos T.A.P."/>
            <person name="Alves A."/>
        </authorList>
    </citation>
    <scope>NUCLEOTIDE SEQUENCE</scope>
    <source>
        <strain evidence="1">ATCC 34329</strain>
    </source>
</reference>
<evidence type="ECO:0000313" key="1">
    <source>
        <dbReference type="EMBL" id="KAJ2896537.1"/>
    </source>
</evidence>
<dbReference type="Proteomes" id="UP001201980">
    <property type="component" value="Unassembled WGS sequence"/>
</dbReference>
<gene>
    <name evidence="1" type="ORF">MKZ38_005445</name>
</gene>
<accession>A0AAD5WQZ5</accession>
<sequence>MESTKTSLSWPDFIGFTTKVIHSITSLANSGGDYSGAGPDFLESQVSVLADLKLHLELLRHDSESGIDWQSIFPLEMIQQSRAVFMTLAPVLDAMYQAVGEGIELDEDGTEHLERLSQLVGVYLKFFHLAVDFQGMYLSKESDEERTSVLDMSLLPAVKQHLIELSEALERFKSESELENDDPIGRLRRSSLTALQKYQDVSKSFYEGILPQDCEKKAVLLDVKELSKGEGEEKLSPVPIPKTRHSSRLRITPDGKTLALFACQNLRIVGLPKVKILFVVSPELLDHGVKYASFEISPLTWAPDGTLLATLEEKRLVVVVYIPGGKVH</sequence>
<proteinExistence type="predicted"/>
<keyword evidence="2" id="KW-1185">Reference proteome</keyword>
<dbReference type="AlphaFoldDB" id="A0AAD5WQZ5"/>
<name>A0AAD5WQZ5_9PEZI</name>
<comment type="caution">
    <text evidence="1">The sequence shown here is derived from an EMBL/GenBank/DDBJ whole genome shotgun (WGS) entry which is preliminary data.</text>
</comment>
<organism evidence="1 2">
    <name type="scientific">Zalerion maritima</name>
    <dbReference type="NCBI Taxonomy" id="339359"/>
    <lineage>
        <taxon>Eukaryota</taxon>
        <taxon>Fungi</taxon>
        <taxon>Dikarya</taxon>
        <taxon>Ascomycota</taxon>
        <taxon>Pezizomycotina</taxon>
        <taxon>Sordariomycetes</taxon>
        <taxon>Lulworthiomycetidae</taxon>
        <taxon>Lulworthiales</taxon>
        <taxon>Lulworthiaceae</taxon>
        <taxon>Zalerion</taxon>
    </lineage>
</organism>